<accession>A0A132MVB4</accession>
<feature type="domain" description="Aerobactin siderophore biosynthesis IucA/IucC N-terminal" evidence="3">
    <location>
        <begin position="170"/>
        <end position="418"/>
    </location>
</feature>
<evidence type="ECO:0000259" key="3">
    <source>
        <dbReference type="Pfam" id="PF04183"/>
    </source>
</evidence>
<protein>
    <submittedName>
        <fullName evidence="5">IucA/IucC family protein</fullName>
    </submittedName>
</protein>
<reference evidence="6" key="1">
    <citation type="submission" date="2015-04" db="EMBL/GenBank/DDBJ databases">
        <title>Physiological reanalysis, assessment of diazotrophy, and genome sequences of multiple isolates of Streptomyces thermoautotrophicus.</title>
        <authorList>
            <person name="MacKellar D.C."/>
            <person name="Lieber L."/>
            <person name="Norman J."/>
            <person name="Bolger A."/>
            <person name="Tobin C."/>
            <person name="Murray J.W."/>
            <person name="Chang R."/>
            <person name="Ford T."/>
            <person name="Nguyen P.Q."/>
            <person name="Woodward J."/>
            <person name="Permingeat H."/>
            <person name="Joshi N.S."/>
            <person name="Silver P.A."/>
            <person name="Usadel B."/>
            <person name="Rutherford A.W."/>
            <person name="Friesen M."/>
            <person name="Prell J."/>
        </authorList>
    </citation>
    <scope>NUCLEOTIDE SEQUENCE [LARGE SCALE GENOMIC DNA]</scope>
    <source>
        <strain evidence="6">H1</strain>
    </source>
</reference>
<evidence type="ECO:0000256" key="1">
    <source>
        <dbReference type="ARBA" id="ARBA00004924"/>
    </source>
</evidence>
<dbReference type="Gene3D" id="1.10.510.40">
    <property type="match status" value="1"/>
</dbReference>
<gene>
    <name evidence="5" type="ORF">LI90_2881</name>
</gene>
<dbReference type="GO" id="GO:0016881">
    <property type="term" value="F:acid-amino acid ligase activity"/>
    <property type="evidence" value="ECO:0007669"/>
    <property type="project" value="UniProtKB-ARBA"/>
</dbReference>
<dbReference type="InterPro" id="IPR007310">
    <property type="entry name" value="Aerobactin_biosyn_IucA/IucC_N"/>
</dbReference>
<dbReference type="GO" id="GO:0019290">
    <property type="term" value="P:siderophore biosynthetic process"/>
    <property type="evidence" value="ECO:0007669"/>
    <property type="project" value="InterPro"/>
</dbReference>
<dbReference type="AlphaFoldDB" id="A0A132MVB4"/>
<evidence type="ECO:0000313" key="5">
    <source>
        <dbReference type="EMBL" id="KWX01848.1"/>
    </source>
</evidence>
<proteinExistence type="inferred from homology"/>
<dbReference type="InterPro" id="IPR037455">
    <property type="entry name" value="LucA/IucC-like"/>
</dbReference>
<sequence>MSLDTSTDTSAYPSTARLALLPGLTADAWRLAGQALLAKMIGELAYEEMLTPEPAGAPGETAAGTSEDTAAEYRLALPGGVVYAFRARRGSFGAWRIDPATLVRRCASTPDGTAAPADDPVRFVLDARAALGLDGVVVADLLRELIATQAADTRLRQEAPDAATLADLPYVELESHQTGHPCMFLNKGRLGFSASDAARYTPEARRPLRLWWLAAHRDLAGYQGVAGLPADRLLAEELDAGTRARFAAVLAERGVDPAGYVWFPVHPFHLDEAVLPLFAPYLADGRLVPLGEAPDRYRPLQSVRTLANVDAPGKRDVKLPLLIRNTLVWRGLSTEPTAAAPDVTAWLRGIRDRDPFLRDEARIVLLGEVASVAVRHPAYEEVADAPYRYHELLGAVWREPVQAHLEPGERARTMAALLWVDPHGRALVEELVARSGLDARAWLRRFFRALLPGLLHYLYRYGVAFCPHGENTVVIYDERDVPVRIAVKDFAEDVNLVPQPLPEYADLPPRADAVLLRWPPADLCHSIQSAIFAGHFRFFTDVVERHLGVPEGEFWAMVRAEVLAYQERFPELAERFAMFDLLAPTFGRVCLNREQLLGGGFHDRADRDESFDVMHGVVPNPLHR</sequence>
<dbReference type="PANTHER" id="PTHR34384">
    <property type="entry name" value="L-2,3-DIAMINOPROPANOATE--CITRATE LIGASE"/>
    <property type="match status" value="1"/>
</dbReference>
<dbReference type="EMBL" id="LAXD01000001">
    <property type="protein sequence ID" value="KWX01848.1"/>
    <property type="molecule type" value="Genomic_DNA"/>
</dbReference>
<dbReference type="PANTHER" id="PTHR34384:SF6">
    <property type="entry name" value="STAPHYLOFERRIN B SYNTHASE"/>
    <property type="match status" value="1"/>
</dbReference>
<comment type="similarity">
    <text evidence="2">Belongs to the IucA/IucC family.</text>
</comment>
<organism evidence="5 6">
    <name type="scientific">Carbonactinospora thermoautotrophica</name>
    <dbReference type="NCBI Taxonomy" id="1469144"/>
    <lineage>
        <taxon>Bacteria</taxon>
        <taxon>Bacillati</taxon>
        <taxon>Actinomycetota</taxon>
        <taxon>Actinomycetes</taxon>
        <taxon>Kitasatosporales</taxon>
        <taxon>Carbonactinosporaceae</taxon>
        <taxon>Carbonactinospora</taxon>
    </lineage>
</organism>
<feature type="domain" description="Aerobactin siderophore biosynthesis IucA/IucC-like C-terminal" evidence="4">
    <location>
        <begin position="441"/>
        <end position="597"/>
    </location>
</feature>
<keyword evidence="6" id="KW-1185">Reference proteome</keyword>
<dbReference type="Pfam" id="PF04183">
    <property type="entry name" value="IucA_IucC"/>
    <property type="match status" value="1"/>
</dbReference>
<evidence type="ECO:0000256" key="2">
    <source>
        <dbReference type="ARBA" id="ARBA00007832"/>
    </source>
</evidence>
<name>A0A132MVB4_9ACTN</name>
<dbReference type="InterPro" id="IPR022770">
    <property type="entry name" value="IucA/IucC-like_C"/>
</dbReference>
<dbReference type="Gene3D" id="3.30.310.280">
    <property type="match status" value="1"/>
</dbReference>
<evidence type="ECO:0000259" key="4">
    <source>
        <dbReference type="Pfam" id="PF06276"/>
    </source>
</evidence>
<dbReference type="RefSeq" id="WP_232778586.1">
    <property type="nucleotide sequence ID" value="NZ_JYIJ01000018.1"/>
</dbReference>
<dbReference type="STRING" id="1469144.LI90_2881"/>
<evidence type="ECO:0000313" key="6">
    <source>
        <dbReference type="Proteomes" id="UP000070188"/>
    </source>
</evidence>
<dbReference type="Pfam" id="PF06276">
    <property type="entry name" value="FhuF"/>
    <property type="match status" value="1"/>
</dbReference>
<dbReference type="PATRIC" id="fig|1469144.10.peg.3113"/>
<dbReference type="Proteomes" id="UP000070188">
    <property type="component" value="Unassembled WGS sequence"/>
</dbReference>
<comment type="pathway">
    <text evidence="1">Siderophore biosynthesis.</text>
</comment>
<comment type="caution">
    <text evidence="5">The sequence shown here is derived from an EMBL/GenBank/DDBJ whole genome shotgun (WGS) entry which is preliminary data.</text>
</comment>
<dbReference type="Gene3D" id="6.10.250.3370">
    <property type="match status" value="1"/>
</dbReference>